<dbReference type="AlphaFoldDB" id="A0A2I0HKV8"/>
<comment type="caution">
    <text evidence="1">The sequence shown here is derived from an EMBL/GenBank/DDBJ whole genome shotgun (WGS) entry which is preliminary data.</text>
</comment>
<dbReference type="EMBL" id="PGOL01007910">
    <property type="protein sequence ID" value="PKI32223.1"/>
    <property type="molecule type" value="Genomic_DNA"/>
</dbReference>
<dbReference type="Proteomes" id="UP000233551">
    <property type="component" value="Unassembled WGS sequence"/>
</dbReference>
<keyword evidence="2" id="KW-1185">Reference proteome</keyword>
<accession>A0A2I0HKV8</accession>
<proteinExistence type="predicted"/>
<sequence>MVRIQAKILVTERLAKRGQDPLISPKWDWGSSSQPPRDEGLGKFNNIATFPQTAPMMLDPHGFALKRHLLEEKVVSYSYKEAKTHVSLQYGIRFPHHSPSRDEGLGKLSSMATFPHREARQEVLSALGQTCRVSPLKGIEPNYDSSQFDSYPERMLVMTVELAFSDAGLKKGISRIAFSI</sequence>
<name>A0A2I0HKV8_PUNGR</name>
<evidence type="ECO:0000313" key="1">
    <source>
        <dbReference type="EMBL" id="PKI32223.1"/>
    </source>
</evidence>
<organism evidence="1 2">
    <name type="scientific">Punica granatum</name>
    <name type="common">Pomegranate</name>
    <dbReference type="NCBI Taxonomy" id="22663"/>
    <lineage>
        <taxon>Eukaryota</taxon>
        <taxon>Viridiplantae</taxon>
        <taxon>Streptophyta</taxon>
        <taxon>Embryophyta</taxon>
        <taxon>Tracheophyta</taxon>
        <taxon>Spermatophyta</taxon>
        <taxon>Magnoliopsida</taxon>
        <taxon>eudicotyledons</taxon>
        <taxon>Gunneridae</taxon>
        <taxon>Pentapetalae</taxon>
        <taxon>rosids</taxon>
        <taxon>malvids</taxon>
        <taxon>Myrtales</taxon>
        <taxon>Lythraceae</taxon>
        <taxon>Punica</taxon>
    </lineage>
</organism>
<reference evidence="1 2" key="1">
    <citation type="submission" date="2017-11" db="EMBL/GenBank/DDBJ databases">
        <title>De-novo sequencing of pomegranate (Punica granatum L.) genome.</title>
        <authorList>
            <person name="Akparov Z."/>
            <person name="Amiraslanov A."/>
            <person name="Hajiyeva S."/>
            <person name="Abbasov M."/>
            <person name="Kaur K."/>
            <person name="Hamwieh A."/>
            <person name="Solovyev V."/>
            <person name="Salamov A."/>
            <person name="Braich B."/>
            <person name="Kosarev P."/>
            <person name="Mahmoud A."/>
            <person name="Hajiyev E."/>
            <person name="Babayeva S."/>
            <person name="Izzatullayeva V."/>
            <person name="Mammadov A."/>
            <person name="Mammadov A."/>
            <person name="Sharifova S."/>
            <person name="Ojaghi J."/>
            <person name="Eynullazada K."/>
            <person name="Bayramov B."/>
            <person name="Abdulazimova A."/>
            <person name="Shahmuradov I."/>
        </authorList>
    </citation>
    <scope>NUCLEOTIDE SEQUENCE [LARGE SCALE GENOMIC DNA]</scope>
    <source>
        <strain evidence="2">cv. AG2017</strain>
        <tissue evidence="1">Leaf</tissue>
    </source>
</reference>
<gene>
    <name evidence="1" type="ORF">CRG98_047394</name>
</gene>
<protein>
    <submittedName>
        <fullName evidence="1">Uncharacterized protein</fullName>
    </submittedName>
</protein>
<evidence type="ECO:0000313" key="2">
    <source>
        <dbReference type="Proteomes" id="UP000233551"/>
    </source>
</evidence>